<keyword evidence="3 4" id="KW-0862">Zinc</keyword>
<name>A0A699YXA6_HAELA</name>
<dbReference type="EMBL" id="BLLF01000407">
    <property type="protein sequence ID" value="GFH11474.1"/>
    <property type="molecule type" value="Genomic_DNA"/>
</dbReference>
<evidence type="ECO:0000259" key="6">
    <source>
        <dbReference type="PROSITE" id="PS50089"/>
    </source>
</evidence>
<dbReference type="CDD" id="cd16539">
    <property type="entry name" value="RING-HC_RNF113A_B"/>
    <property type="match status" value="1"/>
</dbReference>
<gene>
    <name evidence="8" type="ORF">HaLaN_06975</name>
</gene>
<keyword evidence="1 4" id="KW-0479">Metal-binding</keyword>
<dbReference type="PANTHER" id="PTHR12930:SF0">
    <property type="entry name" value="RING FINGER PROTEIN 113B"/>
    <property type="match status" value="1"/>
</dbReference>
<evidence type="ECO:0000313" key="8">
    <source>
        <dbReference type="EMBL" id="GFH11474.1"/>
    </source>
</evidence>
<feature type="region of interest" description="Disordered" evidence="5">
    <location>
        <begin position="222"/>
        <end position="248"/>
    </location>
</feature>
<dbReference type="FunFam" id="3.30.40.10:FF:000045">
    <property type="entry name" value="RING finger protein 113A"/>
    <property type="match status" value="1"/>
</dbReference>
<dbReference type="PROSITE" id="PS00518">
    <property type="entry name" value="ZF_RING_1"/>
    <property type="match status" value="1"/>
</dbReference>
<dbReference type="Gene3D" id="4.10.1000.10">
    <property type="entry name" value="Zinc finger, CCCH-type"/>
    <property type="match status" value="1"/>
</dbReference>
<dbReference type="InterPro" id="IPR013083">
    <property type="entry name" value="Znf_RING/FYVE/PHD"/>
</dbReference>
<organism evidence="8 9">
    <name type="scientific">Haematococcus lacustris</name>
    <name type="common">Green alga</name>
    <name type="synonym">Haematococcus pluvialis</name>
    <dbReference type="NCBI Taxonomy" id="44745"/>
    <lineage>
        <taxon>Eukaryota</taxon>
        <taxon>Viridiplantae</taxon>
        <taxon>Chlorophyta</taxon>
        <taxon>core chlorophytes</taxon>
        <taxon>Chlorophyceae</taxon>
        <taxon>CS clade</taxon>
        <taxon>Chlamydomonadales</taxon>
        <taxon>Haematococcaceae</taxon>
        <taxon>Haematococcus</taxon>
    </lineage>
</organism>
<dbReference type="GO" id="GO:0034247">
    <property type="term" value="P:snoRNA splicing"/>
    <property type="evidence" value="ECO:0007669"/>
    <property type="project" value="TreeGrafter"/>
</dbReference>
<evidence type="ECO:0000256" key="5">
    <source>
        <dbReference type="SAM" id="MobiDB-lite"/>
    </source>
</evidence>
<dbReference type="Pfam" id="PF14634">
    <property type="entry name" value="zf-RING_5"/>
    <property type="match status" value="1"/>
</dbReference>
<dbReference type="AlphaFoldDB" id="A0A699YXA6"/>
<keyword evidence="9" id="KW-1185">Reference proteome</keyword>
<feature type="compositionally biased region" description="Basic and acidic residues" evidence="5">
    <location>
        <begin position="222"/>
        <end position="232"/>
    </location>
</feature>
<dbReference type="SUPFAM" id="SSF57850">
    <property type="entry name" value="RING/U-box"/>
    <property type="match status" value="1"/>
</dbReference>
<feature type="domain" description="RING-type" evidence="6">
    <location>
        <begin position="257"/>
        <end position="298"/>
    </location>
</feature>
<dbReference type="SMART" id="SM00356">
    <property type="entry name" value="ZnF_C3H1"/>
    <property type="match status" value="1"/>
</dbReference>
<dbReference type="GO" id="GO:0005684">
    <property type="term" value="C:U2-type spliceosomal complex"/>
    <property type="evidence" value="ECO:0007669"/>
    <property type="project" value="TreeGrafter"/>
</dbReference>
<dbReference type="InterPro" id="IPR036855">
    <property type="entry name" value="Znf_CCCH_sf"/>
</dbReference>
<feature type="zinc finger region" description="C3H1-type" evidence="4">
    <location>
        <begin position="184"/>
        <end position="207"/>
    </location>
</feature>
<feature type="domain" description="C3H1-type" evidence="7">
    <location>
        <begin position="184"/>
        <end position="207"/>
    </location>
</feature>
<proteinExistence type="predicted"/>
<dbReference type="GO" id="GO:0008270">
    <property type="term" value="F:zinc ion binding"/>
    <property type="evidence" value="ECO:0007669"/>
    <property type="project" value="UniProtKB-KW"/>
</dbReference>
<dbReference type="SUPFAM" id="SSF90229">
    <property type="entry name" value="CCCH zinc finger"/>
    <property type="match status" value="1"/>
</dbReference>
<dbReference type="Gene3D" id="3.30.40.10">
    <property type="entry name" value="Zinc/RING finger domain, C3HC4 (zinc finger)"/>
    <property type="match status" value="1"/>
</dbReference>
<dbReference type="InterPro" id="IPR001841">
    <property type="entry name" value="Znf_RING"/>
</dbReference>
<feature type="region of interest" description="Disordered" evidence="5">
    <location>
        <begin position="1"/>
        <end position="54"/>
    </location>
</feature>
<dbReference type="Proteomes" id="UP000485058">
    <property type="component" value="Unassembled WGS sequence"/>
</dbReference>
<dbReference type="Pfam" id="PF00642">
    <property type="entry name" value="zf-CCCH"/>
    <property type="match status" value="1"/>
</dbReference>
<feature type="compositionally biased region" description="Acidic residues" evidence="5">
    <location>
        <begin position="237"/>
        <end position="248"/>
    </location>
</feature>
<evidence type="ECO:0000256" key="3">
    <source>
        <dbReference type="ARBA" id="ARBA00022833"/>
    </source>
</evidence>
<accession>A0A699YXA6</accession>
<protein>
    <submittedName>
        <fullName evidence="8">Uncharacterized protein</fullName>
    </submittedName>
</protein>
<dbReference type="InterPro" id="IPR039971">
    <property type="entry name" value="CWC24-like"/>
</dbReference>
<comment type="caution">
    <text evidence="8">The sequence shown here is derived from an EMBL/GenBank/DDBJ whole genome shotgun (WGS) entry which is preliminary data.</text>
</comment>
<reference evidence="8 9" key="1">
    <citation type="submission" date="2020-02" db="EMBL/GenBank/DDBJ databases">
        <title>Draft genome sequence of Haematococcus lacustris strain NIES-144.</title>
        <authorList>
            <person name="Morimoto D."/>
            <person name="Nakagawa S."/>
            <person name="Yoshida T."/>
            <person name="Sawayama S."/>
        </authorList>
    </citation>
    <scope>NUCLEOTIDE SEQUENCE [LARGE SCALE GENOMIC DNA]</scope>
    <source>
        <strain evidence="8 9">NIES-144</strain>
    </source>
</reference>
<evidence type="ECO:0000259" key="7">
    <source>
        <dbReference type="PROSITE" id="PS50103"/>
    </source>
</evidence>
<sequence length="321" mass="35820">MQEPSAPVAQEPNSAALSASTSQSSKRPRNRANLRKRPTDDDAAAGADGSEDATVVTRKAARGIRGEPLTFNSHQEVADKEVHVTFDTSRTIQSGRDESVFKALETETATDHDARALREAVLRQTEDGAVDDGVYRGVNGYIDYKAGFRREHTVASEKGSGTHGPLRANMYVRMTALMDYNPCICKDYKETGFCSYGDSCKFMHDRGDYKMSWELDRDWEEEQKRKTDEKMRALQAGEDEDEAQGNQAEDDDLPFACFICRKPWGEAKNPVVTRCKHYFCESCALKRNAKSSKCAVCEQPTQGIFNVAQDIVKKMKRNAGS</sequence>
<dbReference type="PANTHER" id="PTHR12930">
    <property type="entry name" value="ZINC FINGER PROTEIN 183"/>
    <property type="match status" value="1"/>
</dbReference>
<evidence type="ECO:0000313" key="9">
    <source>
        <dbReference type="Proteomes" id="UP000485058"/>
    </source>
</evidence>
<feature type="compositionally biased region" description="Basic residues" evidence="5">
    <location>
        <begin position="26"/>
        <end position="36"/>
    </location>
</feature>
<feature type="compositionally biased region" description="Low complexity" evidence="5">
    <location>
        <begin position="14"/>
        <end position="25"/>
    </location>
</feature>
<dbReference type="InterPro" id="IPR000571">
    <property type="entry name" value="Znf_CCCH"/>
</dbReference>
<evidence type="ECO:0000256" key="4">
    <source>
        <dbReference type="PROSITE-ProRule" id="PRU00723"/>
    </source>
</evidence>
<evidence type="ECO:0000256" key="2">
    <source>
        <dbReference type="ARBA" id="ARBA00022771"/>
    </source>
</evidence>
<dbReference type="PROSITE" id="PS50103">
    <property type="entry name" value="ZF_C3H1"/>
    <property type="match status" value="1"/>
</dbReference>
<dbReference type="SMART" id="SM00184">
    <property type="entry name" value="RING"/>
    <property type="match status" value="1"/>
</dbReference>
<keyword evidence="2 4" id="KW-0863">Zinc-finger</keyword>
<dbReference type="PROSITE" id="PS50089">
    <property type="entry name" value="ZF_RING_2"/>
    <property type="match status" value="1"/>
</dbReference>
<evidence type="ECO:0000256" key="1">
    <source>
        <dbReference type="ARBA" id="ARBA00022723"/>
    </source>
</evidence>
<dbReference type="InterPro" id="IPR017907">
    <property type="entry name" value="Znf_RING_CS"/>
</dbReference>